<dbReference type="CDD" id="cd05288">
    <property type="entry name" value="PGDH"/>
    <property type="match status" value="1"/>
</dbReference>
<dbReference type="GO" id="GO:0016628">
    <property type="term" value="F:oxidoreductase activity, acting on the CH-CH group of donors, NAD or NADP as acceptor"/>
    <property type="evidence" value="ECO:0007669"/>
    <property type="project" value="InterPro"/>
</dbReference>
<evidence type="ECO:0000256" key="3">
    <source>
        <dbReference type="ARBA" id="ARBA00083301"/>
    </source>
</evidence>
<dbReference type="InterPro" id="IPR020843">
    <property type="entry name" value="ER"/>
</dbReference>
<dbReference type="Gene3D" id="3.90.180.10">
    <property type="entry name" value="Medium-chain alcohol dehydrogenases, catalytic domain"/>
    <property type="match status" value="1"/>
</dbReference>
<evidence type="ECO:0000256" key="1">
    <source>
        <dbReference type="ARBA" id="ARBA00023002"/>
    </source>
</evidence>
<sequence length="357" mass="38266">MSITNKTLIFKKAPTSGLPIAGEHLIVADLGPFDPSTPPPPGGVTLSILQASLDPFLTDKMRDPSIESYTPAYTLNGPVTNDAVARIIQSSAPGFAPGDLILGNLPFAEYTVLDAASVTSEIRAVLPNPFNWQGHDLGLFLGPLGIAGLTAWSALYEIGKPKAGETIFISSAAGAVGQMVGQIAKREGMRVIGSVGSEEKLKFVVEELGFDGGFNYKEEEAGEALKRLAPEGVDIYFDNVGGAQLDAALWAMNERGRIIACGMITQYNRDPKDWDGVKNLLCLVDKRLVMRGFIVADPDFGAAYLKDHQTKMHQWLADGSIKAKLDVTEGLENATQGLLDLFTGKNFGKAVLKIKDE</sequence>
<dbReference type="Pfam" id="PF16884">
    <property type="entry name" value="ADH_N_2"/>
    <property type="match status" value="1"/>
</dbReference>
<dbReference type="PANTHER" id="PTHR43205">
    <property type="entry name" value="PROSTAGLANDIN REDUCTASE"/>
    <property type="match status" value="1"/>
</dbReference>
<dbReference type="Pfam" id="PF00107">
    <property type="entry name" value="ADH_zinc_N"/>
    <property type="match status" value="1"/>
</dbReference>
<dbReference type="EMBL" id="JAUIQD010000009">
    <property type="protein sequence ID" value="KAK3339629.1"/>
    <property type="molecule type" value="Genomic_DNA"/>
</dbReference>
<dbReference type="SUPFAM" id="SSF50129">
    <property type="entry name" value="GroES-like"/>
    <property type="match status" value="2"/>
</dbReference>
<evidence type="ECO:0000313" key="6">
    <source>
        <dbReference type="Proteomes" id="UP001275084"/>
    </source>
</evidence>
<dbReference type="InterPro" id="IPR011032">
    <property type="entry name" value="GroES-like_sf"/>
</dbReference>
<dbReference type="AlphaFoldDB" id="A0AAJ0M7F6"/>
<evidence type="ECO:0000313" key="5">
    <source>
        <dbReference type="EMBL" id="KAK3339629.1"/>
    </source>
</evidence>
<dbReference type="PANTHER" id="PTHR43205:SF7">
    <property type="entry name" value="PROSTAGLANDIN REDUCTASE 1"/>
    <property type="match status" value="1"/>
</dbReference>
<proteinExistence type="predicted"/>
<keyword evidence="1" id="KW-0560">Oxidoreductase</keyword>
<evidence type="ECO:0000256" key="2">
    <source>
        <dbReference type="ARBA" id="ARBA00069006"/>
    </source>
</evidence>
<dbReference type="Gene3D" id="3.40.50.720">
    <property type="entry name" value="NAD(P)-binding Rossmann-like Domain"/>
    <property type="match status" value="1"/>
</dbReference>
<accession>A0AAJ0M7F6</accession>
<protein>
    <recommendedName>
        <fullName evidence="2">Dehydrogenase FUB6</fullName>
    </recommendedName>
    <alternativeName>
        <fullName evidence="3">Fusaric acid biosynthesis protein 6</fullName>
    </alternativeName>
</protein>
<dbReference type="SMART" id="SM00829">
    <property type="entry name" value="PKS_ER"/>
    <property type="match status" value="1"/>
</dbReference>
<keyword evidence="6" id="KW-1185">Reference proteome</keyword>
<evidence type="ECO:0000259" key="4">
    <source>
        <dbReference type="SMART" id="SM00829"/>
    </source>
</evidence>
<organism evidence="5 6">
    <name type="scientific">Lasiosphaeria hispida</name>
    <dbReference type="NCBI Taxonomy" id="260671"/>
    <lineage>
        <taxon>Eukaryota</taxon>
        <taxon>Fungi</taxon>
        <taxon>Dikarya</taxon>
        <taxon>Ascomycota</taxon>
        <taxon>Pezizomycotina</taxon>
        <taxon>Sordariomycetes</taxon>
        <taxon>Sordariomycetidae</taxon>
        <taxon>Sordariales</taxon>
        <taxon>Lasiosphaeriaceae</taxon>
        <taxon>Lasiosphaeria</taxon>
    </lineage>
</organism>
<gene>
    <name evidence="5" type="ORF">B0T25DRAFT_618055</name>
</gene>
<dbReference type="SUPFAM" id="SSF51735">
    <property type="entry name" value="NAD(P)-binding Rossmann-fold domains"/>
    <property type="match status" value="1"/>
</dbReference>
<name>A0AAJ0M7F6_9PEZI</name>
<dbReference type="FunFam" id="3.40.50.720:FF:000121">
    <property type="entry name" value="Prostaglandin reductase 2"/>
    <property type="match status" value="1"/>
</dbReference>
<comment type="caution">
    <text evidence="5">The sequence shown here is derived from an EMBL/GenBank/DDBJ whole genome shotgun (WGS) entry which is preliminary data.</text>
</comment>
<dbReference type="InterPro" id="IPR045010">
    <property type="entry name" value="MDR_fam"/>
</dbReference>
<dbReference type="InterPro" id="IPR036291">
    <property type="entry name" value="NAD(P)-bd_dom_sf"/>
</dbReference>
<dbReference type="Proteomes" id="UP001275084">
    <property type="component" value="Unassembled WGS sequence"/>
</dbReference>
<dbReference type="InterPro" id="IPR041694">
    <property type="entry name" value="ADH_N_2"/>
</dbReference>
<feature type="domain" description="Enoyl reductase (ER)" evidence="4">
    <location>
        <begin position="22"/>
        <end position="352"/>
    </location>
</feature>
<reference evidence="5" key="2">
    <citation type="submission" date="2023-06" db="EMBL/GenBank/DDBJ databases">
        <authorList>
            <consortium name="Lawrence Berkeley National Laboratory"/>
            <person name="Haridas S."/>
            <person name="Hensen N."/>
            <person name="Bonometti L."/>
            <person name="Westerberg I."/>
            <person name="Brannstrom I.O."/>
            <person name="Guillou S."/>
            <person name="Cros-Aarteil S."/>
            <person name="Calhoun S."/>
            <person name="Kuo A."/>
            <person name="Mondo S."/>
            <person name="Pangilinan J."/>
            <person name="Riley R."/>
            <person name="Labutti K."/>
            <person name="Andreopoulos B."/>
            <person name="Lipzen A."/>
            <person name="Chen C."/>
            <person name="Yanf M."/>
            <person name="Daum C."/>
            <person name="Ng V."/>
            <person name="Clum A."/>
            <person name="Steindorff A."/>
            <person name="Ohm R."/>
            <person name="Martin F."/>
            <person name="Silar P."/>
            <person name="Natvig D."/>
            <person name="Lalanne C."/>
            <person name="Gautier V."/>
            <person name="Ament-Velasquez S.L."/>
            <person name="Kruys A."/>
            <person name="Hutchinson M.I."/>
            <person name="Powell A.J."/>
            <person name="Barry K."/>
            <person name="Miller A.N."/>
            <person name="Grigoriev I.V."/>
            <person name="Debuchy R."/>
            <person name="Gladieux P."/>
            <person name="Thoren M.H."/>
            <person name="Johannesson H."/>
        </authorList>
    </citation>
    <scope>NUCLEOTIDE SEQUENCE</scope>
    <source>
        <strain evidence="5">CBS 955.72</strain>
    </source>
</reference>
<dbReference type="InterPro" id="IPR013149">
    <property type="entry name" value="ADH-like_C"/>
</dbReference>
<reference evidence="5" key="1">
    <citation type="journal article" date="2023" name="Mol. Phylogenet. Evol.">
        <title>Genome-scale phylogeny and comparative genomics of the fungal order Sordariales.</title>
        <authorList>
            <person name="Hensen N."/>
            <person name="Bonometti L."/>
            <person name="Westerberg I."/>
            <person name="Brannstrom I.O."/>
            <person name="Guillou S."/>
            <person name="Cros-Aarteil S."/>
            <person name="Calhoun S."/>
            <person name="Haridas S."/>
            <person name="Kuo A."/>
            <person name="Mondo S."/>
            <person name="Pangilinan J."/>
            <person name="Riley R."/>
            <person name="LaButti K."/>
            <person name="Andreopoulos B."/>
            <person name="Lipzen A."/>
            <person name="Chen C."/>
            <person name="Yan M."/>
            <person name="Daum C."/>
            <person name="Ng V."/>
            <person name="Clum A."/>
            <person name="Steindorff A."/>
            <person name="Ohm R.A."/>
            <person name="Martin F."/>
            <person name="Silar P."/>
            <person name="Natvig D.O."/>
            <person name="Lalanne C."/>
            <person name="Gautier V."/>
            <person name="Ament-Velasquez S.L."/>
            <person name="Kruys A."/>
            <person name="Hutchinson M.I."/>
            <person name="Powell A.J."/>
            <person name="Barry K."/>
            <person name="Miller A.N."/>
            <person name="Grigoriev I.V."/>
            <person name="Debuchy R."/>
            <person name="Gladieux P."/>
            <person name="Hiltunen Thoren M."/>
            <person name="Johannesson H."/>
        </authorList>
    </citation>
    <scope>NUCLEOTIDE SEQUENCE</scope>
    <source>
        <strain evidence="5">CBS 955.72</strain>
    </source>
</reference>